<evidence type="ECO:0000256" key="1">
    <source>
        <dbReference type="SAM" id="MobiDB-lite"/>
    </source>
</evidence>
<comment type="caution">
    <text evidence="3">The sequence shown here is derived from an EMBL/GenBank/DDBJ whole genome shotgun (WGS) entry which is preliminary data.</text>
</comment>
<proteinExistence type="predicted"/>
<gene>
    <name evidence="3" type="ORF">US52_C0001G0009</name>
</gene>
<keyword evidence="2" id="KW-0472">Membrane</keyword>
<sequence length="404" mass="45148">MRIIKSCFSIFFLILIILVLTITLTLNSLTSVIFSTKVPHAFINSLDFKELASKGVNQLNNEIKENPDEPSAGGEQKNEDAEVEDQADMDDIQQGAEEIISSITAEEEKTIKSELNNAITEFFDFLTKSDKKEIKIHVKEVKRILFKLTLRSDEFTKNMQLPKPICEASVNGTNTSPAATSSNCILEEDIANIIDKSLTGTLVREDIEKVIPICSANQSKSSKDCLPEEEVNELLKNSKKRAAEKRDPTKIDIFSGDDVIITEEQIPNELMTAKSIISRANLLLPIAVLVCTILALFIFILKRRASINYLITGLIIATLLVTVPFVILKTQTDFFLEKIGEAPKLQDNVFIDEVNDVIQRYSNAFANAFLLRAIVLFVVCAALITLAYFLKVRKQKMVQKPSTV</sequence>
<organism evidence="3 4">
    <name type="scientific">candidate division WS6 bacterium GW2011_GWA2_37_6</name>
    <dbReference type="NCBI Taxonomy" id="1619087"/>
    <lineage>
        <taxon>Bacteria</taxon>
        <taxon>Candidatus Dojkabacteria</taxon>
    </lineage>
</organism>
<keyword evidence="2" id="KW-0812">Transmembrane</keyword>
<dbReference type="Proteomes" id="UP000034852">
    <property type="component" value="Unassembled WGS sequence"/>
</dbReference>
<evidence type="ECO:0000313" key="4">
    <source>
        <dbReference type="Proteomes" id="UP000034852"/>
    </source>
</evidence>
<dbReference type="AlphaFoldDB" id="A0A0G0K6S9"/>
<evidence type="ECO:0000256" key="2">
    <source>
        <dbReference type="SAM" id="Phobius"/>
    </source>
</evidence>
<name>A0A0G0K6S9_9BACT</name>
<evidence type="ECO:0000313" key="3">
    <source>
        <dbReference type="EMBL" id="KKQ36341.1"/>
    </source>
</evidence>
<protein>
    <submittedName>
        <fullName evidence="3">Uncharacterized protein</fullName>
    </submittedName>
</protein>
<reference evidence="3 4" key="1">
    <citation type="journal article" date="2015" name="Nature">
        <title>rRNA introns, odd ribosomes, and small enigmatic genomes across a large radiation of phyla.</title>
        <authorList>
            <person name="Brown C.T."/>
            <person name="Hug L.A."/>
            <person name="Thomas B.C."/>
            <person name="Sharon I."/>
            <person name="Castelle C.J."/>
            <person name="Singh A."/>
            <person name="Wilkins M.J."/>
            <person name="Williams K.H."/>
            <person name="Banfield J.F."/>
        </authorList>
    </citation>
    <scope>NUCLEOTIDE SEQUENCE [LARGE SCALE GENOMIC DNA]</scope>
</reference>
<feature type="transmembrane region" description="Helical" evidence="2">
    <location>
        <begin position="369"/>
        <end position="390"/>
    </location>
</feature>
<keyword evidence="2" id="KW-1133">Transmembrane helix</keyword>
<dbReference type="EMBL" id="LBTH01000001">
    <property type="protein sequence ID" value="KKQ36341.1"/>
    <property type="molecule type" value="Genomic_DNA"/>
</dbReference>
<feature type="transmembrane region" description="Helical" evidence="2">
    <location>
        <begin position="282"/>
        <end position="301"/>
    </location>
</feature>
<accession>A0A0G0K6S9</accession>
<feature type="region of interest" description="Disordered" evidence="1">
    <location>
        <begin position="61"/>
        <end position="87"/>
    </location>
</feature>
<feature type="transmembrane region" description="Helical" evidence="2">
    <location>
        <begin position="308"/>
        <end position="328"/>
    </location>
</feature>